<dbReference type="AlphaFoldDB" id="A0A518DL93"/>
<dbReference type="Pfam" id="PF00857">
    <property type="entry name" value="Isochorismatase"/>
    <property type="match status" value="1"/>
</dbReference>
<dbReference type="CDD" id="cd00431">
    <property type="entry name" value="cysteine_hydrolases"/>
    <property type="match status" value="1"/>
</dbReference>
<dbReference type="OrthoDB" id="4305745at2"/>
<dbReference type="PANTHER" id="PTHR43540:SF16">
    <property type="entry name" value="ISOCHORISMATASE-LIKE DOMAIN-CONTAINING PROTEIN"/>
    <property type="match status" value="1"/>
</dbReference>
<protein>
    <submittedName>
        <fullName evidence="4">Isochorismatase family protein YecD</fullName>
        <ecNumber evidence="4">3.-.-.-</ecNumber>
    </submittedName>
</protein>
<dbReference type="RefSeq" id="WP_145048711.1">
    <property type="nucleotide sequence ID" value="NZ_CP036433.1"/>
</dbReference>
<evidence type="ECO:0000256" key="2">
    <source>
        <dbReference type="SAM" id="MobiDB-lite"/>
    </source>
</evidence>
<keyword evidence="1 4" id="KW-0378">Hydrolase</keyword>
<evidence type="ECO:0000313" key="5">
    <source>
        <dbReference type="Proteomes" id="UP000317648"/>
    </source>
</evidence>
<dbReference type="PANTHER" id="PTHR43540">
    <property type="entry name" value="PEROXYUREIDOACRYLATE/UREIDOACRYLATE AMIDOHYDROLASE-RELATED"/>
    <property type="match status" value="1"/>
</dbReference>
<dbReference type="EMBL" id="CP036433">
    <property type="protein sequence ID" value="QDU92609.1"/>
    <property type="molecule type" value="Genomic_DNA"/>
</dbReference>
<feature type="domain" description="Isochorismatase-like" evidence="3">
    <location>
        <begin position="39"/>
        <end position="227"/>
    </location>
</feature>
<evidence type="ECO:0000259" key="3">
    <source>
        <dbReference type="Pfam" id="PF00857"/>
    </source>
</evidence>
<dbReference type="GO" id="GO:0016787">
    <property type="term" value="F:hydrolase activity"/>
    <property type="evidence" value="ECO:0007669"/>
    <property type="project" value="UniProtKB-KW"/>
</dbReference>
<proteinExistence type="predicted"/>
<dbReference type="Proteomes" id="UP000317648">
    <property type="component" value="Chromosome"/>
</dbReference>
<gene>
    <name evidence="4" type="primary">yecD</name>
    <name evidence="4" type="ORF">Pla8534_03570</name>
</gene>
<sequence length="247" mass="27198">MSQSTPINADQPAIVYGSGRKPDAAIPRPGLDLRRGRVAVVVTDPQIDFLSPQGVSWSVVGQNVTDNNTVENIGKLFAASKDSDVPLFISPHYYYPHDHKWRFEGALERLMHDIQMFDRPGALDLNGFEGSGADWLEQYKPFINDGETVVTSPHKVYGPESNDLTLQLRKRGIEQVVLAGMSANLCVESHLRELLEQGFEVAVVGDATAAAQIPGYDGYEAAITNFRFLASDLWSTGEAIERLAQRP</sequence>
<reference evidence="4 5" key="1">
    <citation type="submission" date="2019-02" db="EMBL/GenBank/DDBJ databases">
        <title>Deep-cultivation of Planctomycetes and their phenomic and genomic characterization uncovers novel biology.</title>
        <authorList>
            <person name="Wiegand S."/>
            <person name="Jogler M."/>
            <person name="Boedeker C."/>
            <person name="Pinto D."/>
            <person name="Vollmers J."/>
            <person name="Rivas-Marin E."/>
            <person name="Kohn T."/>
            <person name="Peeters S.H."/>
            <person name="Heuer A."/>
            <person name="Rast P."/>
            <person name="Oberbeckmann S."/>
            <person name="Bunk B."/>
            <person name="Jeske O."/>
            <person name="Meyerdierks A."/>
            <person name="Storesund J.E."/>
            <person name="Kallscheuer N."/>
            <person name="Luecker S."/>
            <person name="Lage O.M."/>
            <person name="Pohl T."/>
            <person name="Merkel B.J."/>
            <person name="Hornburger P."/>
            <person name="Mueller R.-W."/>
            <person name="Bruemmer F."/>
            <person name="Labrenz M."/>
            <person name="Spormann A.M."/>
            <person name="Op den Camp H."/>
            <person name="Overmann J."/>
            <person name="Amann R."/>
            <person name="Jetten M.S.M."/>
            <person name="Mascher T."/>
            <person name="Medema M.H."/>
            <person name="Devos D.P."/>
            <person name="Kaster A.-K."/>
            <person name="Ovreas L."/>
            <person name="Rohde M."/>
            <person name="Galperin M.Y."/>
            <person name="Jogler C."/>
        </authorList>
    </citation>
    <scope>NUCLEOTIDE SEQUENCE [LARGE SCALE GENOMIC DNA]</scope>
    <source>
        <strain evidence="4 5">Pla85_3_4</strain>
    </source>
</reference>
<dbReference type="KEGG" id="lcre:Pla8534_03570"/>
<accession>A0A518DL93</accession>
<dbReference type="InterPro" id="IPR036380">
    <property type="entry name" value="Isochorismatase-like_sf"/>
</dbReference>
<dbReference type="Gene3D" id="3.40.50.850">
    <property type="entry name" value="Isochorismatase-like"/>
    <property type="match status" value="1"/>
</dbReference>
<dbReference type="SUPFAM" id="SSF52499">
    <property type="entry name" value="Isochorismatase-like hydrolases"/>
    <property type="match status" value="1"/>
</dbReference>
<name>A0A518DL93_9BACT</name>
<dbReference type="InterPro" id="IPR000868">
    <property type="entry name" value="Isochorismatase-like_dom"/>
</dbReference>
<evidence type="ECO:0000256" key="1">
    <source>
        <dbReference type="ARBA" id="ARBA00022801"/>
    </source>
</evidence>
<dbReference type="InterPro" id="IPR050272">
    <property type="entry name" value="Isochorismatase-like_hydrls"/>
</dbReference>
<feature type="region of interest" description="Disordered" evidence="2">
    <location>
        <begin position="1"/>
        <end position="21"/>
    </location>
</feature>
<keyword evidence="5" id="KW-1185">Reference proteome</keyword>
<dbReference type="EC" id="3.-.-.-" evidence="4"/>
<evidence type="ECO:0000313" key="4">
    <source>
        <dbReference type="EMBL" id="QDU92609.1"/>
    </source>
</evidence>
<organism evidence="4 5">
    <name type="scientific">Lignipirellula cremea</name>
    <dbReference type="NCBI Taxonomy" id="2528010"/>
    <lineage>
        <taxon>Bacteria</taxon>
        <taxon>Pseudomonadati</taxon>
        <taxon>Planctomycetota</taxon>
        <taxon>Planctomycetia</taxon>
        <taxon>Pirellulales</taxon>
        <taxon>Pirellulaceae</taxon>
        <taxon>Lignipirellula</taxon>
    </lineage>
</organism>